<keyword evidence="9" id="KW-0413">Isomerase</keyword>
<evidence type="ECO:0000313" key="14">
    <source>
        <dbReference type="Proteomes" id="UP000537130"/>
    </source>
</evidence>
<comment type="catalytic activity">
    <reaction evidence="1">
        <text>UDP-alpha-D-glucose = UDP-alpha-D-galactose</text>
        <dbReference type="Rhea" id="RHEA:22168"/>
        <dbReference type="ChEBI" id="CHEBI:58885"/>
        <dbReference type="ChEBI" id="CHEBI:66914"/>
        <dbReference type="EC" id="5.1.3.2"/>
    </reaction>
</comment>
<keyword evidence="8" id="KW-0299">Galactose metabolism</keyword>
<evidence type="ECO:0000256" key="2">
    <source>
        <dbReference type="ARBA" id="ARBA00001911"/>
    </source>
</evidence>
<evidence type="ECO:0000256" key="7">
    <source>
        <dbReference type="ARBA" id="ARBA00023027"/>
    </source>
</evidence>
<dbReference type="GO" id="GO:0006012">
    <property type="term" value="P:galactose metabolic process"/>
    <property type="evidence" value="ECO:0007669"/>
    <property type="project" value="UniProtKB-KW"/>
</dbReference>
<dbReference type="InterPro" id="IPR036291">
    <property type="entry name" value="NAD(P)-bd_dom_sf"/>
</dbReference>
<protein>
    <recommendedName>
        <fullName evidence="6">UDP-glucose 4-epimerase</fullName>
        <ecNumber evidence="5">5.1.3.2</ecNumber>
    </recommendedName>
    <alternativeName>
        <fullName evidence="11">Galactowaldenase</fullName>
    </alternativeName>
    <alternativeName>
        <fullName evidence="10">UDP-galactose 4-epimerase</fullName>
    </alternativeName>
</protein>
<evidence type="ECO:0000256" key="10">
    <source>
        <dbReference type="ARBA" id="ARBA00031367"/>
    </source>
</evidence>
<comment type="pathway">
    <text evidence="3">Carbohydrate metabolism; galactose metabolism.</text>
</comment>
<evidence type="ECO:0000256" key="5">
    <source>
        <dbReference type="ARBA" id="ARBA00013189"/>
    </source>
</evidence>
<gene>
    <name evidence="13" type="ORF">FHR99_001090</name>
</gene>
<dbReference type="RefSeq" id="WP_183409515.1">
    <property type="nucleotide sequence ID" value="NZ_JACHWY010000001.1"/>
</dbReference>
<evidence type="ECO:0000256" key="3">
    <source>
        <dbReference type="ARBA" id="ARBA00004947"/>
    </source>
</evidence>
<dbReference type="EC" id="5.1.3.2" evidence="5"/>
<dbReference type="GO" id="GO:0005829">
    <property type="term" value="C:cytosol"/>
    <property type="evidence" value="ECO:0007669"/>
    <property type="project" value="TreeGrafter"/>
</dbReference>
<evidence type="ECO:0000256" key="8">
    <source>
        <dbReference type="ARBA" id="ARBA00023144"/>
    </source>
</evidence>
<dbReference type="Pfam" id="PF01370">
    <property type="entry name" value="Epimerase"/>
    <property type="match status" value="1"/>
</dbReference>
<evidence type="ECO:0000256" key="1">
    <source>
        <dbReference type="ARBA" id="ARBA00000083"/>
    </source>
</evidence>
<keyword evidence="8" id="KW-0119">Carbohydrate metabolism</keyword>
<evidence type="ECO:0000256" key="9">
    <source>
        <dbReference type="ARBA" id="ARBA00023235"/>
    </source>
</evidence>
<evidence type="ECO:0000259" key="12">
    <source>
        <dbReference type="Pfam" id="PF01370"/>
    </source>
</evidence>
<proteinExistence type="inferred from homology"/>
<dbReference type="Proteomes" id="UP000537130">
    <property type="component" value="Unassembled WGS sequence"/>
</dbReference>
<name>A0A7W4W3R6_9GAMM</name>
<organism evidence="13 14">
    <name type="scientific">Litorivivens lipolytica</name>
    <dbReference type="NCBI Taxonomy" id="1524264"/>
    <lineage>
        <taxon>Bacteria</taxon>
        <taxon>Pseudomonadati</taxon>
        <taxon>Pseudomonadota</taxon>
        <taxon>Gammaproteobacteria</taxon>
        <taxon>Litorivivens</taxon>
    </lineage>
</organism>
<dbReference type="InterPro" id="IPR001509">
    <property type="entry name" value="Epimerase_deHydtase"/>
</dbReference>
<evidence type="ECO:0000256" key="4">
    <source>
        <dbReference type="ARBA" id="ARBA00007637"/>
    </source>
</evidence>
<evidence type="ECO:0000313" key="13">
    <source>
        <dbReference type="EMBL" id="MBB3046854.1"/>
    </source>
</evidence>
<comment type="cofactor">
    <cofactor evidence="2">
        <name>NAD(+)</name>
        <dbReference type="ChEBI" id="CHEBI:57540"/>
    </cofactor>
</comment>
<reference evidence="13 14" key="1">
    <citation type="submission" date="2020-08" db="EMBL/GenBank/DDBJ databases">
        <title>Genomic Encyclopedia of Type Strains, Phase III (KMG-III): the genomes of soil and plant-associated and newly described type strains.</title>
        <authorList>
            <person name="Whitman W."/>
        </authorList>
    </citation>
    <scope>NUCLEOTIDE SEQUENCE [LARGE SCALE GENOMIC DNA]</scope>
    <source>
        <strain evidence="13 14">CECT 8654</strain>
    </source>
</reference>
<feature type="domain" description="NAD-dependent epimerase/dehydratase" evidence="12">
    <location>
        <begin position="5"/>
        <end position="160"/>
    </location>
</feature>
<dbReference type="Gene3D" id="3.40.50.720">
    <property type="entry name" value="NAD(P)-binding Rossmann-like Domain"/>
    <property type="match status" value="1"/>
</dbReference>
<dbReference type="EMBL" id="JACHWY010000001">
    <property type="protein sequence ID" value="MBB3046854.1"/>
    <property type="molecule type" value="Genomic_DNA"/>
</dbReference>
<dbReference type="AlphaFoldDB" id="A0A7W4W3R6"/>
<comment type="similarity">
    <text evidence="4">Belongs to the NAD(P)-dependent epimerase/dehydratase family.</text>
</comment>
<evidence type="ECO:0000256" key="11">
    <source>
        <dbReference type="ARBA" id="ARBA00033067"/>
    </source>
</evidence>
<evidence type="ECO:0000256" key="6">
    <source>
        <dbReference type="ARBA" id="ARBA00018569"/>
    </source>
</evidence>
<accession>A0A7W4W3R6</accession>
<dbReference type="PANTHER" id="PTHR43725:SF47">
    <property type="entry name" value="UDP-GLUCOSE 4-EPIMERASE"/>
    <property type="match status" value="1"/>
</dbReference>
<keyword evidence="7" id="KW-0520">NAD</keyword>
<sequence length="320" mass="35331">MTKRVLLTGAFGNIGTYTIDYLLERGHEVVCVDRKLPGTEAVARRYDQRIKAVWGDITQPALWEEALVGVDVVIHLAAVIPPVTETNHALANKVNVEATKNLIAAMEKQGVKRFIFASSVAVYGKLQDREPPLTADSPYRPDDHYGETKLACEKAIHASSLDWSILRISVAPPIEIKFVGGNHDFEMIFDIAVDTRIEYVHPADCALAFANAVGCDEAIGKHLLLGGGPSCQCTGKEFNDAILGAYGIPPLPNHIFKKGTPAFYGDFLDTEESQRLLKFQRHSLEESLSHSRKSVGVLYYVIKLFGPLIRPIMASRSPYR</sequence>
<dbReference type="PANTHER" id="PTHR43725">
    <property type="entry name" value="UDP-GLUCOSE 4-EPIMERASE"/>
    <property type="match status" value="1"/>
</dbReference>
<keyword evidence="14" id="KW-1185">Reference proteome</keyword>
<dbReference type="GO" id="GO:0003978">
    <property type="term" value="F:UDP-glucose 4-epimerase activity"/>
    <property type="evidence" value="ECO:0007669"/>
    <property type="project" value="UniProtKB-EC"/>
</dbReference>
<comment type="caution">
    <text evidence="13">The sequence shown here is derived from an EMBL/GenBank/DDBJ whole genome shotgun (WGS) entry which is preliminary data.</text>
</comment>
<dbReference type="SUPFAM" id="SSF51735">
    <property type="entry name" value="NAD(P)-binding Rossmann-fold domains"/>
    <property type="match status" value="1"/>
</dbReference>